<evidence type="ECO:0000313" key="3">
    <source>
        <dbReference type="EMBL" id="EMB32492.1"/>
    </source>
</evidence>
<dbReference type="InterPro" id="IPR006442">
    <property type="entry name" value="Antitoxin_Phd/YefM"/>
</dbReference>
<dbReference type="InterPro" id="IPR036165">
    <property type="entry name" value="YefM-like_sf"/>
</dbReference>
<dbReference type="DNASU" id="2741382"/>
<dbReference type="RefSeq" id="WP_002681231.1">
    <property type="nucleotide sequence ID" value="NZ_CM001795.1"/>
</dbReference>
<dbReference type="PATRIC" id="fig|999432.5.peg.1781"/>
<comment type="similarity">
    <text evidence="1 2">Belongs to the phD/YefM antitoxin family.</text>
</comment>
<reference evidence="3" key="1">
    <citation type="submission" date="2012-01" db="EMBL/GenBank/DDBJ databases">
        <title>The Genome Sequence of Treponema denticola H-22.</title>
        <authorList>
            <consortium name="The Broad Institute Genome Sequencing Platform"/>
            <person name="Earl A."/>
            <person name="Ward D."/>
            <person name="Feldgarden M."/>
            <person name="Gevers D."/>
            <person name="Blanton J.M."/>
            <person name="Fenno C.J."/>
            <person name="Baranova O.V."/>
            <person name="Mathney J."/>
            <person name="Dewhirst F.E."/>
            <person name="Izard J."/>
            <person name="Young S.K."/>
            <person name="Zeng Q."/>
            <person name="Gargeya S."/>
            <person name="Fitzgerald M."/>
            <person name="Haas B."/>
            <person name="Abouelleil A."/>
            <person name="Alvarado L."/>
            <person name="Arachchi H.M."/>
            <person name="Berlin A."/>
            <person name="Chapman S.B."/>
            <person name="Gearin G."/>
            <person name="Goldberg J."/>
            <person name="Griggs A."/>
            <person name="Gujja S."/>
            <person name="Hansen M."/>
            <person name="Heiman D."/>
            <person name="Howarth C."/>
            <person name="Larimer J."/>
            <person name="Lui A."/>
            <person name="MacDonald P.J.P."/>
            <person name="McCowen C."/>
            <person name="Montmayeur A."/>
            <person name="Murphy C."/>
            <person name="Neiman D."/>
            <person name="Pearson M."/>
            <person name="Priest M."/>
            <person name="Roberts A."/>
            <person name="Saif S."/>
            <person name="Shea T."/>
            <person name="Sisk P."/>
            <person name="Stolte C."/>
            <person name="Sykes S."/>
            <person name="Wortman J."/>
            <person name="Nusbaum C."/>
            <person name="Birren B."/>
        </authorList>
    </citation>
    <scope>NUCLEOTIDE SEQUENCE [LARGE SCALE GENOMIC DNA]</scope>
    <source>
        <strain evidence="3">H-22</strain>
    </source>
</reference>
<proteinExistence type="inferred from homology"/>
<dbReference type="Pfam" id="PF02604">
    <property type="entry name" value="PhdYeFM_antitox"/>
    <property type="match status" value="1"/>
</dbReference>
<gene>
    <name evidence="3" type="ORF">HMPREF9726_01716</name>
</gene>
<comment type="function">
    <text evidence="2">Antitoxin component of a type II toxin-antitoxin (TA) system.</text>
</comment>
<dbReference type="Proteomes" id="UP000011705">
    <property type="component" value="Chromosome"/>
</dbReference>
<organism evidence="3">
    <name type="scientific">Treponema denticola H-22</name>
    <dbReference type="NCBI Taxonomy" id="999432"/>
    <lineage>
        <taxon>Bacteria</taxon>
        <taxon>Pseudomonadati</taxon>
        <taxon>Spirochaetota</taxon>
        <taxon>Spirochaetia</taxon>
        <taxon>Spirochaetales</taxon>
        <taxon>Treponemataceae</taxon>
        <taxon>Treponema</taxon>
    </lineage>
</organism>
<dbReference type="EMBL" id="AGDV01000014">
    <property type="protein sequence ID" value="EMB32492.1"/>
    <property type="molecule type" value="Genomic_DNA"/>
</dbReference>
<evidence type="ECO:0000256" key="2">
    <source>
        <dbReference type="RuleBase" id="RU362080"/>
    </source>
</evidence>
<dbReference type="AlphaFoldDB" id="A0A0E2E3Y4"/>
<comment type="caution">
    <text evidence="3">The sequence shown here is derived from an EMBL/GenBank/DDBJ whole genome shotgun (WGS) entry which is preliminary data.</text>
</comment>
<dbReference type="HOGENOM" id="CLU_166037_0_1_12"/>
<protein>
    <recommendedName>
        <fullName evidence="2">Antitoxin</fullName>
    </recommendedName>
</protein>
<sequence length="88" mass="10023">MFIPQIVPIRDLKNTSAISNLCHKTNEPIFITKNGYGDMVIMSMETYEGNAFFNNLYGNLEEAEMDLQNGRVSGIDEAIEEIKSRYDL</sequence>
<evidence type="ECO:0000256" key="1">
    <source>
        <dbReference type="ARBA" id="ARBA00009981"/>
    </source>
</evidence>
<name>A0A0E2E3Y4_TREDN</name>
<dbReference type="SUPFAM" id="SSF143120">
    <property type="entry name" value="YefM-like"/>
    <property type="match status" value="1"/>
</dbReference>
<dbReference type="GeneID" id="89920713"/>
<accession>A0A0E2E3Y4</accession>